<feature type="transmembrane region" description="Helical" evidence="1">
    <location>
        <begin position="9"/>
        <end position="28"/>
    </location>
</feature>
<protein>
    <submittedName>
        <fullName evidence="2">Uncharacterized protein</fullName>
    </submittedName>
</protein>
<reference evidence="2 3" key="1">
    <citation type="journal article" date="2016" name="Nat. Commun.">
        <title>Thousands of microbial genomes shed light on interconnected biogeochemical processes in an aquifer system.</title>
        <authorList>
            <person name="Anantharaman K."/>
            <person name="Brown C.T."/>
            <person name="Hug L.A."/>
            <person name="Sharon I."/>
            <person name="Castelle C.J."/>
            <person name="Probst A.J."/>
            <person name="Thomas B.C."/>
            <person name="Singh A."/>
            <person name="Wilkins M.J."/>
            <person name="Karaoz U."/>
            <person name="Brodie E.L."/>
            <person name="Williams K.H."/>
            <person name="Hubbard S.S."/>
            <person name="Banfield J.F."/>
        </authorList>
    </citation>
    <scope>NUCLEOTIDE SEQUENCE [LARGE SCALE GENOMIC DNA]</scope>
</reference>
<evidence type="ECO:0000256" key="1">
    <source>
        <dbReference type="SAM" id="Phobius"/>
    </source>
</evidence>
<keyword evidence="1" id="KW-1133">Transmembrane helix</keyword>
<dbReference type="Proteomes" id="UP000179242">
    <property type="component" value="Unassembled WGS sequence"/>
</dbReference>
<name>A0A1F4U7E7_UNCSA</name>
<organism evidence="2 3">
    <name type="scientific">candidate division WOR-1 bacterium RIFOXYC2_FULL_46_14</name>
    <dbReference type="NCBI Taxonomy" id="1802587"/>
    <lineage>
        <taxon>Bacteria</taxon>
        <taxon>Bacillati</taxon>
        <taxon>Saganbacteria</taxon>
    </lineage>
</organism>
<dbReference type="Gene3D" id="3.30.70.60">
    <property type="match status" value="1"/>
</dbReference>
<dbReference type="EMBL" id="MEUJ01000002">
    <property type="protein sequence ID" value="OGC40878.1"/>
    <property type="molecule type" value="Genomic_DNA"/>
</dbReference>
<dbReference type="AlphaFoldDB" id="A0A1F4U7E7"/>
<proteinExistence type="predicted"/>
<keyword evidence="1" id="KW-0472">Membrane</keyword>
<sequence>MKISKREQWMLFGGLCVVVVFFFWNYLFSGQFKLIGELNNDIKIEKLNLSAALDKERQLKSIQTRTMGEVKKKDQEQNAVEVIHYITENTSRIGLNLVSLKPDYRAIQVKEAMAMRFDLIIDGTYNDIYRFMEVLEKSPNLLVTELFNLSHKSGSIVTASIGFLSYY</sequence>
<accession>A0A1F4U7E7</accession>
<dbReference type="InterPro" id="IPR014717">
    <property type="entry name" value="Transl_elong_EF1B/ribsomal_bS6"/>
</dbReference>
<keyword evidence="1" id="KW-0812">Transmembrane</keyword>
<comment type="caution">
    <text evidence="2">The sequence shown here is derived from an EMBL/GenBank/DDBJ whole genome shotgun (WGS) entry which is preliminary data.</text>
</comment>
<gene>
    <name evidence="2" type="ORF">A2438_01120</name>
</gene>
<evidence type="ECO:0000313" key="2">
    <source>
        <dbReference type="EMBL" id="OGC40878.1"/>
    </source>
</evidence>
<evidence type="ECO:0000313" key="3">
    <source>
        <dbReference type="Proteomes" id="UP000179242"/>
    </source>
</evidence>